<evidence type="ECO:0000313" key="2">
    <source>
        <dbReference type="Proteomes" id="UP000553459"/>
    </source>
</evidence>
<gene>
    <name evidence="1" type="ORF">GNY06_03540</name>
</gene>
<name>A0A845PS52_9FLAO</name>
<dbReference type="RefSeq" id="WP_158608847.1">
    <property type="nucleotide sequence ID" value="NZ_JAAABJ010000333.1"/>
</dbReference>
<keyword evidence="2" id="KW-1185">Reference proteome</keyword>
<protein>
    <submittedName>
        <fullName evidence="1">Uncharacterized protein</fullName>
    </submittedName>
</protein>
<dbReference type="EMBL" id="JAAABJ010000333">
    <property type="protein sequence ID" value="NAW50495.1"/>
    <property type="molecule type" value="Genomic_DNA"/>
</dbReference>
<evidence type="ECO:0000313" key="1">
    <source>
        <dbReference type="EMBL" id="NAW50495.1"/>
    </source>
</evidence>
<dbReference type="Proteomes" id="UP000553459">
    <property type="component" value="Unassembled WGS sequence"/>
</dbReference>
<proteinExistence type="predicted"/>
<sequence length="53" mass="5630">MEEKKFNPEEFLGAKVVSPLEQEKLVGGIAAADDSVTVETVVTTVVKVVTVTP</sequence>
<reference evidence="1 2" key="1">
    <citation type="submission" date="2019-11" db="EMBL/GenBank/DDBJ databases">
        <title>Characterization of Elizabethkingia argenteiflava sp. nov., isolated from inner surface of Soybean Pods.</title>
        <authorList>
            <person name="Mo S."/>
        </authorList>
    </citation>
    <scope>NUCLEOTIDE SEQUENCE [LARGE SCALE GENOMIC DNA]</scope>
    <source>
        <strain evidence="1 2">YB22</strain>
    </source>
</reference>
<accession>A0A845PS52</accession>
<organism evidence="1 2">
    <name type="scientific">Elizabethkingia argenteiflava</name>
    <dbReference type="NCBI Taxonomy" id="2681556"/>
    <lineage>
        <taxon>Bacteria</taxon>
        <taxon>Pseudomonadati</taxon>
        <taxon>Bacteroidota</taxon>
        <taxon>Flavobacteriia</taxon>
        <taxon>Flavobacteriales</taxon>
        <taxon>Weeksellaceae</taxon>
        <taxon>Elizabethkingia</taxon>
    </lineage>
</organism>
<comment type="caution">
    <text evidence="1">The sequence shown here is derived from an EMBL/GenBank/DDBJ whole genome shotgun (WGS) entry which is preliminary data.</text>
</comment>
<dbReference type="AlphaFoldDB" id="A0A845PS52"/>